<accession>A0ABT2Z0T2</accession>
<gene>
    <name evidence="1" type="ORF">OE647_07715</name>
</gene>
<protein>
    <submittedName>
        <fullName evidence="1">Uncharacterized protein</fullName>
    </submittedName>
</protein>
<reference evidence="1 2" key="1">
    <citation type="submission" date="2022-10" db="EMBL/GenBank/DDBJ databases">
        <title>Defluviimonas sp. nov., isolated from ocean surface water.</title>
        <authorList>
            <person name="He W."/>
            <person name="Wang L."/>
            <person name="Zhang D.-F."/>
        </authorList>
    </citation>
    <scope>NUCLEOTIDE SEQUENCE [LARGE SCALE GENOMIC DNA]</scope>
    <source>
        <strain evidence="1 2">WL0075</strain>
    </source>
</reference>
<evidence type="ECO:0000313" key="2">
    <source>
        <dbReference type="Proteomes" id="UP001652503"/>
    </source>
</evidence>
<dbReference type="Proteomes" id="UP001652503">
    <property type="component" value="Unassembled WGS sequence"/>
</dbReference>
<proteinExistence type="predicted"/>
<sequence>MIAQAQMLFATTVSELEALIRRMNSGEWDGKGASVASELRKALALFLEENNRIARLSKEQSGVAYDYALDFDAARIEIGRRLACLRDAGGG</sequence>
<organism evidence="1 2">
    <name type="scientific">Albidovulum sediminicola</name>
    <dbReference type="NCBI Taxonomy" id="2984331"/>
    <lineage>
        <taxon>Bacteria</taxon>
        <taxon>Pseudomonadati</taxon>
        <taxon>Pseudomonadota</taxon>
        <taxon>Alphaproteobacteria</taxon>
        <taxon>Rhodobacterales</taxon>
        <taxon>Paracoccaceae</taxon>
        <taxon>Albidovulum</taxon>
    </lineage>
</organism>
<keyword evidence="2" id="KW-1185">Reference proteome</keyword>
<comment type="caution">
    <text evidence="1">The sequence shown here is derived from an EMBL/GenBank/DDBJ whole genome shotgun (WGS) entry which is preliminary data.</text>
</comment>
<dbReference type="EMBL" id="JAOWLA010000006">
    <property type="protein sequence ID" value="MCV2864622.1"/>
    <property type="molecule type" value="Genomic_DNA"/>
</dbReference>
<dbReference type="RefSeq" id="WP_263721139.1">
    <property type="nucleotide sequence ID" value="NZ_JAOWLA010000006.1"/>
</dbReference>
<name>A0ABT2Z0T2_9RHOB</name>
<evidence type="ECO:0000313" key="1">
    <source>
        <dbReference type="EMBL" id="MCV2864622.1"/>
    </source>
</evidence>